<evidence type="ECO:0000313" key="2">
    <source>
        <dbReference type="EMBL" id="NMB91691.1"/>
    </source>
</evidence>
<dbReference type="Proteomes" id="UP000590542">
    <property type="component" value="Unassembled WGS sequence"/>
</dbReference>
<feature type="transmembrane region" description="Helical" evidence="1">
    <location>
        <begin position="25"/>
        <end position="44"/>
    </location>
</feature>
<keyword evidence="1" id="KW-0812">Transmembrane</keyword>
<name>A0A7X9E7G8_UNCKA</name>
<gene>
    <name evidence="2" type="ORF">GYA37_02480</name>
</gene>
<organism evidence="2 3">
    <name type="scientific">candidate division WWE3 bacterium</name>
    <dbReference type="NCBI Taxonomy" id="2053526"/>
    <lineage>
        <taxon>Bacteria</taxon>
        <taxon>Katanobacteria</taxon>
    </lineage>
</organism>
<evidence type="ECO:0000313" key="3">
    <source>
        <dbReference type="Proteomes" id="UP000590542"/>
    </source>
</evidence>
<reference evidence="2 3" key="1">
    <citation type="journal article" date="2020" name="Biotechnol. Biofuels">
        <title>New insights from the biogas microbiome by comprehensive genome-resolved metagenomics of nearly 1600 species originating from multiple anaerobic digesters.</title>
        <authorList>
            <person name="Campanaro S."/>
            <person name="Treu L."/>
            <person name="Rodriguez-R L.M."/>
            <person name="Kovalovszki A."/>
            <person name="Ziels R.M."/>
            <person name="Maus I."/>
            <person name="Zhu X."/>
            <person name="Kougias P.G."/>
            <person name="Basile A."/>
            <person name="Luo G."/>
            <person name="Schluter A."/>
            <person name="Konstantinidis K.T."/>
            <person name="Angelidaki I."/>
        </authorList>
    </citation>
    <scope>NUCLEOTIDE SEQUENCE [LARGE SCALE GENOMIC DNA]</scope>
    <source>
        <strain evidence="2">AS27yjCOA_202</strain>
    </source>
</reference>
<proteinExistence type="predicted"/>
<protein>
    <submittedName>
        <fullName evidence="2">Uncharacterized protein</fullName>
    </submittedName>
</protein>
<accession>A0A7X9E7G8</accession>
<dbReference type="AlphaFoldDB" id="A0A7X9E7G8"/>
<dbReference type="EMBL" id="JAAZNV010000007">
    <property type="protein sequence ID" value="NMB91691.1"/>
    <property type="molecule type" value="Genomic_DNA"/>
</dbReference>
<comment type="caution">
    <text evidence="2">The sequence shown here is derived from an EMBL/GenBank/DDBJ whole genome shotgun (WGS) entry which is preliminary data.</text>
</comment>
<keyword evidence="1" id="KW-0472">Membrane</keyword>
<keyword evidence="1" id="KW-1133">Transmembrane helix</keyword>
<evidence type="ECO:0000256" key="1">
    <source>
        <dbReference type="SAM" id="Phobius"/>
    </source>
</evidence>
<sequence length="53" mass="5753">MYKNVITTGGGWTGAVMLSFLAKQYVLGVLLILLGIIVVGFIKLRKGEKSLKN</sequence>